<keyword evidence="6" id="KW-1185">Reference proteome</keyword>
<evidence type="ECO:0000313" key="6">
    <source>
        <dbReference type="Proteomes" id="UP001054889"/>
    </source>
</evidence>
<evidence type="ECO:0000256" key="3">
    <source>
        <dbReference type="SAM" id="SignalP"/>
    </source>
</evidence>
<evidence type="ECO:0000256" key="1">
    <source>
        <dbReference type="ARBA" id="ARBA00004613"/>
    </source>
</evidence>
<gene>
    <name evidence="5" type="primary">ga27939</name>
    <name evidence="5" type="ORF">PR202_ga27939</name>
</gene>
<name>A0AAV5DHF4_ELECO</name>
<organism evidence="5 6">
    <name type="scientific">Eleusine coracana subsp. coracana</name>
    <dbReference type="NCBI Taxonomy" id="191504"/>
    <lineage>
        <taxon>Eukaryota</taxon>
        <taxon>Viridiplantae</taxon>
        <taxon>Streptophyta</taxon>
        <taxon>Embryophyta</taxon>
        <taxon>Tracheophyta</taxon>
        <taxon>Spermatophyta</taxon>
        <taxon>Magnoliopsida</taxon>
        <taxon>Liliopsida</taxon>
        <taxon>Poales</taxon>
        <taxon>Poaceae</taxon>
        <taxon>PACMAD clade</taxon>
        <taxon>Chloridoideae</taxon>
        <taxon>Cynodonteae</taxon>
        <taxon>Eleusininae</taxon>
        <taxon>Eleusine</taxon>
    </lineage>
</organism>
<dbReference type="EMBL" id="BQKI01000017">
    <property type="protein sequence ID" value="GJN09890.1"/>
    <property type="molecule type" value="Genomic_DNA"/>
</dbReference>
<dbReference type="InterPro" id="IPR016140">
    <property type="entry name" value="Bifunc_inhib/LTP/seed_store"/>
</dbReference>
<dbReference type="Proteomes" id="UP001054889">
    <property type="component" value="Unassembled WGS sequence"/>
</dbReference>
<accession>A0AAV5DHF4</accession>
<keyword evidence="2" id="KW-0964">Secreted</keyword>
<sequence length="149" mass="15837">MASTTHILLSAVLLSSFAAAALASVGTSCIPGMAIPHNPLDSCRWYVSTRTCGVGPRLATQEMKARCCRQLEAIPAYCRCEAVRILMDGVVTSSGQHEGRLLQDLPGCPRQVQRAFAPKLVTEVECNLATIHGGPFCLSLIGAGEQIEP</sequence>
<keyword evidence="3" id="KW-0732">Signal</keyword>
<feature type="chain" id="PRO_5043472926" description="Bifunctional inhibitor/plant lipid transfer protein/seed storage helical domain-containing protein" evidence="3">
    <location>
        <begin position="24"/>
        <end position="149"/>
    </location>
</feature>
<dbReference type="PANTHER" id="PTHR34481:SF2">
    <property type="entry name" value="TRYPSIN_FACTOR XIIA INHIBITOR"/>
    <property type="match status" value="1"/>
</dbReference>
<dbReference type="PROSITE" id="PS00426">
    <property type="entry name" value="CEREAL_TRYP_AMYL_INH"/>
    <property type="match status" value="1"/>
</dbReference>
<dbReference type="SUPFAM" id="SSF47699">
    <property type="entry name" value="Bifunctional inhibitor/lipid-transfer protein/seed storage 2S albumin"/>
    <property type="match status" value="1"/>
</dbReference>
<dbReference type="PANTHER" id="PTHR34481">
    <property type="entry name" value="TRYPSIN/FACTOR XIIA INHIBITOR-RELATED"/>
    <property type="match status" value="1"/>
</dbReference>
<feature type="domain" description="Bifunctional inhibitor/plant lipid transfer protein/seed storage helical" evidence="4">
    <location>
        <begin position="29"/>
        <end position="137"/>
    </location>
</feature>
<dbReference type="CDD" id="cd00261">
    <property type="entry name" value="AAI_SS"/>
    <property type="match status" value="1"/>
</dbReference>
<dbReference type="InterPro" id="IPR036312">
    <property type="entry name" value="Bifun_inhib/LTP/seed_sf"/>
</dbReference>
<dbReference type="Gene3D" id="1.10.110.10">
    <property type="entry name" value="Plant lipid-transfer and hydrophobic proteins"/>
    <property type="match status" value="1"/>
</dbReference>
<evidence type="ECO:0000259" key="4">
    <source>
        <dbReference type="SMART" id="SM00499"/>
    </source>
</evidence>
<comment type="subcellular location">
    <subcellularLocation>
        <location evidence="1">Secreted</location>
    </subcellularLocation>
</comment>
<dbReference type="InterPro" id="IPR006105">
    <property type="entry name" value="Allergen/tryp_amyl_inhib_CS"/>
</dbReference>
<protein>
    <recommendedName>
        <fullName evidence="4">Bifunctional inhibitor/plant lipid transfer protein/seed storage helical domain-containing protein</fullName>
    </recommendedName>
</protein>
<proteinExistence type="predicted"/>
<evidence type="ECO:0000313" key="5">
    <source>
        <dbReference type="EMBL" id="GJN09890.1"/>
    </source>
</evidence>
<dbReference type="Pfam" id="PF00234">
    <property type="entry name" value="Tryp_alpha_amyl"/>
    <property type="match status" value="1"/>
</dbReference>
<dbReference type="InterPro" id="IPR006106">
    <property type="entry name" value="Allergen/soft/tryp_amyl_inhib"/>
</dbReference>
<feature type="signal peptide" evidence="3">
    <location>
        <begin position="1"/>
        <end position="23"/>
    </location>
</feature>
<dbReference type="GO" id="GO:0004867">
    <property type="term" value="F:serine-type endopeptidase inhibitor activity"/>
    <property type="evidence" value="ECO:0007669"/>
    <property type="project" value="InterPro"/>
</dbReference>
<dbReference type="AlphaFoldDB" id="A0AAV5DHF4"/>
<reference evidence="5" key="1">
    <citation type="journal article" date="2018" name="DNA Res.">
        <title>Multiple hybrid de novo genome assembly of finger millet, an orphan allotetraploid crop.</title>
        <authorList>
            <person name="Hatakeyama M."/>
            <person name="Aluri S."/>
            <person name="Balachadran M.T."/>
            <person name="Sivarajan S.R."/>
            <person name="Patrignani A."/>
            <person name="Gruter S."/>
            <person name="Poveda L."/>
            <person name="Shimizu-Inatsugi R."/>
            <person name="Baeten J."/>
            <person name="Francoijs K.J."/>
            <person name="Nataraja K.N."/>
            <person name="Reddy Y.A.N."/>
            <person name="Phadnis S."/>
            <person name="Ravikumar R.L."/>
            <person name="Schlapbach R."/>
            <person name="Sreeman S.M."/>
            <person name="Shimizu K.K."/>
        </authorList>
    </citation>
    <scope>NUCLEOTIDE SEQUENCE</scope>
</reference>
<dbReference type="GO" id="GO:0005576">
    <property type="term" value="C:extracellular region"/>
    <property type="evidence" value="ECO:0007669"/>
    <property type="project" value="UniProtKB-SubCell"/>
</dbReference>
<dbReference type="SMART" id="SM00499">
    <property type="entry name" value="AAI"/>
    <property type="match status" value="1"/>
</dbReference>
<reference evidence="5" key="2">
    <citation type="submission" date="2021-12" db="EMBL/GenBank/DDBJ databases">
        <title>Resequencing data analysis of finger millet.</title>
        <authorList>
            <person name="Hatakeyama M."/>
            <person name="Aluri S."/>
            <person name="Balachadran M.T."/>
            <person name="Sivarajan S.R."/>
            <person name="Poveda L."/>
            <person name="Shimizu-Inatsugi R."/>
            <person name="Schlapbach R."/>
            <person name="Sreeman S.M."/>
            <person name="Shimizu K.K."/>
        </authorList>
    </citation>
    <scope>NUCLEOTIDE SEQUENCE</scope>
</reference>
<dbReference type="PRINTS" id="PR00808">
    <property type="entry name" value="AMLASEINHBTR"/>
</dbReference>
<comment type="caution">
    <text evidence="5">The sequence shown here is derived from an EMBL/GenBank/DDBJ whole genome shotgun (WGS) entry which is preliminary data.</text>
</comment>
<evidence type="ECO:0000256" key="2">
    <source>
        <dbReference type="ARBA" id="ARBA00022525"/>
    </source>
</evidence>